<feature type="compositionally biased region" description="Basic and acidic residues" evidence="1">
    <location>
        <begin position="175"/>
        <end position="193"/>
    </location>
</feature>
<proteinExistence type="predicted"/>
<dbReference type="InterPro" id="IPR019632">
    <property type="entry name" value="DUF2497"/>
</dbReference>
<protein>
    <submittedName>
        <fullName evidence="2">DUF2497 domain-containing protein</fullName>
    </submittedName>
</protein>
<feature type="compositionally biased region" description="Low complexity" evidence="1">
    <location>
        <begin position="106"/>
        <end position="123"/>
    </location>
</feature>
<sequence>MATASSAQREPSMEEILASIRRIIEDSDTGRKQPGDADELRQDLAPAAGPASDVEAFRSELHSAAESKKPVTLADVQAQLAEPVVTRLETRSEPAPVKPSTPAPANPALTTAAPPAHAPMTLAEVSARIAGESAPAAKAEAPARAKAETSDSIVTDWRREIAAVGSQTKPADVAKPQEVRPQEIRPQETKQQETGRQQAVSVEIEAFEDDLAAEPTFEHGPSRSEQARQADAMPVRPAIVSEHTGRQVAAAFGELSDAFASRSKKTFDEMAEEMLRPMLQDWLDNNLPTLVERLVREEIERVARGAQ</sequence>
<dbReference type="Pfam" id="PF10691">
    <property type="entry name" value="DUF2497"/>
    <property type="match status" value="1"/>
</dbReference>
<reference evidence="2 3" key="1">
    <citation type="submission" date="2020-07" db="EMBL/GenBank/DDBJ databases">
        <title>Definition of the novel symbiovar canariense within Mesorhizobium novociceri, a new species of genus Mesorhizobium nodulating Cicer canariense in the Caldera de Taburiente National Park (La Palma, Canary Islands).</title>
        <authorList>
            <person name="Leon-Barrios M."/>
            <person name="Perez-Yepez J."/>
            <person name="Flores-Felix J.D."/>
            <person name="Ramirez-Baena M.H."/>
            <person name="Pulido-Suarez L."/>
            <person name="Igual J.M."/>
            <person name="Velazquez E."/>
            <person name="Peix A."/>
        </authorList>
    </citation>
    <scope>NUCLEOTIDE SEQUENCE [LARGE SCALE GENOMIC DNA]</scope>
    <source>
        <strain evidence="2 3">CCANP35</strain>
    </source>
</reference>
<comment type="caution">
    <text evidence="2">The sequence shown here is derived from an EMBL/GenBank/DDBJ whole genome shotgun (WGS) entry which is preliminary data.</text>
</comment>
<feature type="compositionally biased region" description="Basic and acidic residues" evidence="1">
    <location>
        <begin position="216"/>
        <end position="228"/>
    </location>
</feature>
<organism evidence="2 3">
    <name type="scientific">Mesorhizobium neociceri</name>
    <dbReference type="NCBI Taxonomy" id="1307853"/>
    <lineage>
        <taxon>Bacteria</taxon>
        <taxon>Pseudomonadati</taxon>
        <taxon>Pseudomonadota</taxon>
        <taxon>Alphaproteobacteria</taxon>
        <taxon>Hyphomicrobiales</taxon>
        <taxon>Phyllobacteriaceae</taxon>
        <taxon>Mesorhizobium</taxon>
    </lineage>
</organism>
<feature type="compositionally biased region" description="Pro residues" evidence="1">
    <location>
        <begin position="96"/>
        <end position="105"/>
    </location>
</feature>
<evidence type="ECO:0000256" key="1">
    <source>
        <dbReference type="SAM" id="MobiDB-lite"/>
    </source>
</evidence>
<gene>
    <name evidence="2" type="ORF">H0241_03835</name>
</gene>
<dbReference type="AlphaFoldDB" id="A0A838AXX1"/>
<keyword evidence="3" id="KW-1185">Reference proteome</keyword>
<evidence type="ECO:0000313" key="3">
    <source>
        <dbReference type="Proteomes" id="UP000558284"/>
    </source>
</evidence>
<dbReference type="Proteomes" id="UP000558284">
    <property type="component" value="Unassembled WGS sequence"/>
</dbReference>
<evidence type="ECO:0000313" key="2">
    <source>
        <dbReference type="EMBL" id="MBA1139388.1"/>
    </source>
</evidence>
<dbReference type="EMBL" id="JACDTY010000001">
    <property type="protein sequence ID" value="MBA1139388.1"/>
    <property type="molecule type" value="Genomic_DNA"/>
</dbReference>
<dbReference type="RefSeq" id="WP_181056065.1">
    <property type="nucleotide sequence ID" value="NZ_JACDTY010000001.1"/>
</dbReference>
<accession>A0A838AXX1</accession>
<feature type="region of interest" description="Disordered" evidence="1">
    <location>
        <begin position="87"/>
        <end position="198"/>
    </location>
</feature>
<name>A0A838AXX1_9HYPH</name>
<feature type="region of interest" description="Disordered" evidence="1">
    <location>
        <begin position="213"/>
        <end position="232"/>
    </location>
</feature>